<keyword evidence="3" id="KW-0539">Nucleus</keyword>
<accession>A0A6A1UMN2</accession>
<dbReference type="Gene3D" id="3.40.630.30">
    <property type="match status" value="1"/>
</dbReference>
<dbReference type="Proteomes" id="UP000516437">
    <property type="component" value="Unassembled WGS sequence"/>
</dbReference>
<proteinExistence type="predicted"/>
<reference evidence="7 8" key="1">
    <citation type="journal article" date="2019" name="Plant Biotechnol. J.">
        <title>The red bayberry genome and genetic basis of sex determination.</title>
        <authorList>
            <person name="Jia H.M."/>
            <person name="Jia H.J."/>
            <person name="Cai Q.L."/>
            <person name="Wang Y."/>
            <person name="Zhao H.B."/>
            <person name="Yang W.F."/>
            <person name="Wang G.Y."/>
            <person name="Li Y.H."/>
            <person name="Zhan D.L."/>
            <person name="Shen Y.T."/>
            <person name="Niu Q.F."/>
            <person name="Chang L."/>
            <person name="Qiu J."/>
            <person name="Zhao L."/>
            <person name="Xie H.B."/>
            <person name="Fu W.Y."/>
            <person name="Jin J."/>
            <person name="Li X.W."/>
            <person name="Jiao Y."/>
            <person name="Zhou C.C."/>
            <person name="Tu T."/>
            <person name="Chai C.Y."/>
            <person name="Gao J.L."/>
            <person name="Fan L.J."/>
            <person name="van de Weg E."/>
            <person name="Wang J.Y."/>
            <person name="Gao Z.S."/>
        </authorList>
    </citation>
    <scope>NUCLEOTIDE SEQUENCE [LARGE SCALE GENOMIC DNA]</scope>
    <source>
        <tissue evidence="7">Leaves</tissue>
    </source>
</reference>
<dbReference type="Gene3D" id="3.40.50.10190">
    <property type="entry name" value="BRCT domain"/>
    <property type="match status" value="2"/>
</dbReference>
<evidence type="ECO:0000256" key="3">
    <source>
        <dbReference type="ARBA" id="ARBA00023242"/>
    </source>
</evidence>
<organism evidence="7 8">
    <name type="scientific">Morella rubra</name>
    <name type="common">Chinese bayberry</name>
    <dbReference type="NCBI Taxonomy" id="262757"/>
    <lineage>
        <taxon>Eukaryota</taxon>
        <taxon>Viridiplantae</taxon>
        <taxon>Streptophyta</taxon>
        <taxon>Embryophyta</taxon>
        <taxon>Tracheophyta</taxon>
        <taxon>Spermatophyta</taxon>
        <taxon>Magnoliopsida</taxon>
        <taxon>eudicotyledons</taxon>
        <taxon>Gunneridae</taxon>
        <taxon>Pentapetalae</taxon>
        <taxon>rosids</taxon>
        <taxon>fabids</taxon>
        <taxon>Fagales</taxon>
        <taxon>Myricaceae</taxon>
        <taxon>Morella</taxon>
    </lineage>
</organism>
<dbReference type="PANTHER" id="PTHR23196">
    <property type="entry name" value="PAX TRANSCRIPTION ACTIVATION DOMAIN INTERACTING PROTEIN"/>
    <property type="match status" value="1"/>
</dbReference>
<dbReference type="InterPro" id="IPR036420">
    <property type="entry name" value="BRCT_dom_sf"/>
</dbReference>
<feature type="domain" description="N-acetyltransferase" evidence="6">
    <location>
        <begin position="79"/>
        <end position="237"/>
    </location>
</feature>
<dbReference type="EMBL" id="RXIC02000066">
    <property type="protein sequence ID" value="KAB1201443.1"/>
    <property type="molecule type" value="Genomic_DNA"/>
</dbReference>
<evidence type="ECO:0000313" key="8">
    <source>
        <dbReference type="Proteomes" id="UP000516437"/>
    </source>
</evidence>
<dbReference type="SUPFAM" id="SSF52113">
    <property type="entry name" value="BRCT domain"/>
    <property type="match status" value="2"/>
</dbReference>
<feature type="domain" description="BRCT" evidence="5">
    <location>
        <begin position="578"/>
        <end position="683"/>
    </location>
</feature>
<dbReference type="CDD" id="cd04301">
    <property type="entry name" value="NAT_SF"/>
    <property type="match status" value="1"/>
</dbReference>
<feature type="region of interest" description="Disordered" evidence="4">
    <location>
        <begin position="51"/>
        <end position="74"/>
    </location>
</feature>
<dbReference type="Pfam" id="PF00583">
    <property type="entry name" value="Acetyltransf_1"/>
    <property type="match status" value="1"/>
</dbReference>
<feature type="compositionally biased region" description="Basic and acidic residues" evidence="4">
    <location>
        <begin position="60"/>
        <end position="74"/>
    </location>
</feature>
<name>A0A6A1UMN2_9ROSI</name>
<dbReference type="InterPro" id="IPR001357">
    <property type="entry name" value="BRCT_dom"/>
</dbReference>
<dbReference type="PANTHER" id="PTHR23196:SF8">
    <property type="entry name" value="N-ACETYLTRANSFERASE"/>
    <property type="match status" value="1"/>
</dbReference>
<evidence type="ECO:0000256" key="2">
    <source>
        <dbReference type="ARBA" id="ARBA00022763"/>
    </source>
</evidence>
<dbReference type="InterPro" id="IPR051579">
    <property type="entry name" value="DDR_Transcriptional_Reg"/>
</dbReference>
<dbReference type="Pfam" id="PF00533">
    <property type="entry name" value="BRCT"/>
    <property type="match status" value="1"/>
</dbReference>
<dbReference type="PROSITE" id="PS51186">
    <property type="entry name" value="GNAT"/>
    <property type="match status" value="1"/>
</dbReference>
<gene>
    <name evidence="7" type="ORF">CJ030_MR0G003678</name>
</gene>
<dbReference type="CDD" id="cd18432">
    <property type="entry name" value="BRCT_PAXIP1_rpt6_like"/>
    <property type="match status" value="1"/>
</dbReference>
<dbReference type="GO" id="GO:0006974">
    <property type="term" value="P:DNA damage response"/>
    <property type="evidence" value="ECO:0007669"/>
    <property type="project" value="UniProtKB-KW"/>
</dbReference>
<dbReference type="PROSITE" id="PS50172">
    <property type="entry name" value="BRCT"/>
    <property type="match status" value="2"/>
</dbReference>
<keyword evidence="8" id="KW-1185">Reference proteome</keyword>
<evidence type="ECO:0000256" key="4">
    <source>
        <dbReference type="SAM" id="MobiDB-lite"/>
    </source>
</evidence>
<dbReference type="Pfam" id="PF16589">
    <property type="entry name" value="BRCT_2"/>
    <property type="match status" value="1"/>
</dbReference>
<evidence type="ECO:0000259" key="6">
    <source>
        <dbReference type="PROSITE" id="PS51186"/>
    </source>
</evidence>
<keyword evidence="2" id="KW-0227">DNA damage</keyword>
<sequence>MAQRKTSSSPSPITIGNCEVTVEANNFSFQSDPNSLQISLSKNSRVKISVTEGISRRKSNGHEDPISGEEEKGEKVSCVLLNPKNPDSRTKSYLQDVLKMYTKELPAMNYAANTGKKSMFLERCVTNGKYCTLLLKSNTVGDFGEVIAAITYQIVPADTHHAEIPLAAVSSIYQHKGFGRLLYEELRRRLQNVGIRTIFCWGDKESEGFWHKQGFVSVAEIDTKGRARRLPIRSDIRKALCFPGGSTLMVSHLNAGISDKSAGSLQLCLPLKSHEKCPSFHISEDQQLGLSRTENFPPEWLMHDGLSRKDEKLGGSVSTVTVSLVSWSWHSVGSSKGPVPFAGADCNEMVAGAEPSKKGTDLNVYHCSCSTQGAKRRAWEASLSSLKSKKVKGSHSSECQLSSNYGVAIASDGNDYCLQGCSLDTSRDKSLRRVTQRAPLSSNCKQKIAEEQHPVNVLQEASPSIDIRFKGECFRIMLMNIADDAKRTHLTKVIEDLGGAVTCDGSISTHVVTGKVRKTENFCTALSSGAWIVSPNWLKESFREGRFVDELPFVLNDEEYALKYRAELKCAVLRARASPQGLLKGYYVCIAAHVQPPAKTLSVIIRSAGGKVGLVRGTSSGMDSISGFPLPPIIRAQEKVNEPSKTIFVACEEDTNEALLAVKKGIWTFSSDWLMNCIMKQELDLEAPQFAESL</sequence>
<dbReference type="SUPFAM" id="SSF55729">
    <property type="entry name" value="Acyl-CoA N-acyltransferases (Nat)"/>
    <property type="match status" value="1"/>
</dbReference>
<dbReference type="SMART" id="SM00292">
    <property type="entry name" value="BRCT"/>
    <property type="match status" value="2"/>
</dbReference>
<evidence type="ECO:0000313" key="7">
    <source>
        <dbReference type="EMBL" id="KAB1201443.1"/>
    </source>
</evidence>
<dbReference type="OrthoDB" id="342264at2759"/>
<evidence type="ECO:0000259" key="5">
    <source>
        <dbReference type="PROSITE" id="PS50172"/>
    </source>
</evidence>
<comment type="caution">
    <text evidence="7">The sequence shown here is derived from an EMBL/GenBank/DDBJ whole genome shotgun (WGS) entry which is preliminary data.</text>
</comment>
<dbReference type="AlphaFoldDB" id="A0A6A1UMN2"/>
<feature type="domain" description="BRCT" evidence="5">
    <location>
        <begin position="464"/>
        <end position="555"/>
    </location>
</feature>
<protein>
    <submittedName>
        <fullName evidence="7">PAX-interacting protein 1</fullName>
    </submittedName>
</protein>
<comment type="subcellular location">
    <subcellularLocation>
        <location evidence="1">Nucleus</location>
    </subcellularLocation>
</comment>
<dbReference type="GO" id="GO:0005634">
    <property type="term" value="C:nucleus"/>
    <property type="evidence" value="ECO:0007669"/>
    <property type="project" value="UniProtKB-SubCell"/>
</dbReference>
<dbReference type="InterPro" id="IPR000182">
    <property type="entry name" value="GNAT_dom"/>
</dbReference>
<dbReference type="InterPro" id="IPR016181">
    <property type="entry name" value="Acyl_CoA_acyltransferase"/>
</dbReference>
<evidence type="ECO:0000256" key="1">
    <source>
        <dbReference type="ARBA" id="ARBA00004123"/>
    </source>
</evidence>
<dbReference type="GO" id="GO:0016747">
    <property type="term" value="F:acyltransferase activity, transferring groups other than amino-acyl groups"/>
    <property type="evidence" value="ECO:0007669"/>
    <property type="project" value="InterPro"/>
</dbReference>